<organism evidence="1">
    <name type="scientific">viral metagenome</name>
    <dbReference type="NCBI Taxonomy" id="1070528"/>
    <lineage>
        <taxon>unclassified sequences</taxon>
        <taxon>metagenomes</taxon>
        <taxon>organismal metagenomes</taxon>
    </lineage>
</organism>
<dbReference type="EMBL" id="MT143666">
    <property type="protein sequence ID" value="QJA99769.1"/>
    <property type="molecule type" value="Genomic_DNA"/>
</dbReference>
<proteinExistence type="predicted"/>
<evidence type="ECO:0000313" key="1">
    <source>
        <dbReference type="EMBL" id="QJA99769.1"/>
    </source>
</evidence>
<name>A0A6M3M0P9_9ZZZZ</name>
<reference evidence="1" key="1">
    <citation type="submission" date="2020-03" db="EMBL/GenBank/DDBJ databases">
        <title>The deep terrestrial virosphere.</title>
        <authorList>
            <person name="Holmfeldt K."/>
            <person name="Nilsson E."/>
            <person name="Simone D."/>
            <person name="Lopez-Fernandez M."/>
            <person name="Wu X."/>
            <person name="de Brujin I."/>
            <person name="Lundin D."/>
            <person name="Andersson A."/>
            <person name="Bertilsson S."/>
            <person name="Dopson M."/>
        </authorList>
    </citation>
    <scope>NUCLEOTIDE SEQUENCE</scope>
    <source>
        <strain evidence="1">MM171A00909</strain>
    </source>
</reference>
<accession>A0A6M3M0P9</accession>
<gene>
    <name evidence="1" type="ORF">MM171A00909_0013</name>
</gene>
<protein>
    <submittedName>
        <fullName evidence="1">Uncharacterized protein</fullName>
    </submittedName>
</protein>
<sequence>MMPDSFKQVMEEGECCICGAPLKGSHINFVNLNKIATWPFPVWGNILVDEPWQRAMAVLCDNCVDEEKGVIKGEVKKALEIRDSAPVYHDVDELEDAPPITKKMVDDGERKRAQEATDSQRETLHIMLDDIPHATALRGIPSAEDVNAKLLEQSKYYLMLVNEGYLHGLRDPNDPQHPDFLRQLEVTRRMKKRTLIVYVEKEVSIQDLEQLREEFMQGIDVYDCIPMGEDVPESEIKDALKRMLDG</sequence>
<dbReference type="AlphaFoldDB" id="A0A6M3M0P9"/>